<dbReference type="Proteomes" id="UP000525652">
    <property type="component" value="Unassembled WGS sequence"/>
</dbReference>
<dbReference type="SUPFAM" id="SSF49344">
    <property type="entry name" value="CBD9-like"/>
    <property type="match status" value="1"/>
</dbReference>
<dbReference type="EMBL" id="JACHVA010000082">
    <property type="protein sequence ID" value="MBC2602140.1"/>
    <property type="molecule type" value="Genomic_DNA"/>
</dbReference>
<accession>A0A7X1AY42</accession>
<dbReference type="Gene3D" id="2.60.40.1190">
    <property type="match status" value="1"/>
</dbReference>
<sequence length="220" mass="24778">MGTSISDLTSEALAFADQQGLTQSPDKVLELKQFWLAEPSEDFLPGVALLYASSEGLNIIVTLMDKTIFSEATGFNQKTWELGDVVELFAGIPGFPTYWEIHVTPNDHRLQLNWTAADFDSVRKSERQIEEFHITDPDFITSSVSIDEESHRWSTHIFLPWKSIGIVSNPSSLTFEIAICRYDASPGKKEATLSSTANLTKPSYHRRHEWTTLTLDIPEI</sequence>
<reference evidence="1 2" key="1">
    <citation type="submission" date="2020-07" db="EMBL/GenBank/DDBJ databases">
        <authorList>
            <person name="Feng X."/>
        </authorList>
    </citation>
    <scope>NUCLEOTIDE SEQUENCE [LARGE SCALE GENOMIC DNA]</scope>
    <source>
        <strain evidence="1 2">JCM14086</strain>
    </source>
</reference>
<evidence type="ECO:0000313" key="1">
    <source>
        <dbReference type="EMBL" id="MBC2602140.1"/>
    </source>
</evidence>
<keyword evidence="2" id="KW-1185">Reference proteome</keyword>
<dbReference type="RefSeq" id="WP_185692838.1">
    <property type="nucleotide sequence ID" value="NZ_JACHVA010000082.1"/>
</dbReference>
<evidence type="ECO:0000313" key="2">
    <source>
        <dbReference type="Proteomes" id="UP000525652"/>
    </source>
</evidence>
<dbReference type="AlphaFoldDB" id="A0A7X1AY42"/>
<gene>
    <name evidence="1" type="ORF">H5P30_10160</name>
</gene>
<comment type="caution">
    <text evidence="1">The sequence shown here is derived from an EMBL/GenBank/DDBJ whole genome shotgun (WGS) entry which is preliminary data.</text>
</comment>
<proteinExistence type="predicted"/>
<evidence type="ECO:0008006" key="3">
    <source>
        <dbReference type="Google" id="ProtNLM"/>
    </source>
</evidence>
<name>A0A7X1AY42_9BACT</name>
<organism evidence="1 2">
    <name type="scientific">Puniceicoccus vermicola</name>
    <dbReference type="NCBI Taxonomy" id="388746"/>
    <lineage>
        <taxon>Bacteria</taxon>
        <taxon>Pseudomonadati</taxon>
        <taxon>Verrucomicrobiota</taxon>
        <taxon>Opitutia</taxon>
        <taxon>Puniceicoccales</taxon>
        <taxon>Puniceicoccaceae</taxon>
        <taxon>Puniceicoccus</taxon>
    </lineage>
</organism>
<protein>
    <recommendedName>
        <fullName evidence="3">Carbohydrate-binding domain-containing protein</fullName>
    </recommendedName>
</protein>